<dbReference type="GO" id="GO:0008270">
    <property type="term" value="F:zinc ion binding"/>
    <property type="evidence" value="ECO:0007669"/>
    <property type="project" value="UniProtKB-KW"/>
</dbReference>
<feature type="domain" description="SWIM-type" evidence="2">
    <location>
        <begin position="102"/>
        <end position="134"/>
    </location>
</feature>
<reference evidence="4" key="2">
    <citation type="journal article" date="2017" name="Nat. Plants">
        <title>The Aegilops tauschii genome reveals multiple impacts of transposons.</title>
        <authorList>
            <person name="Zhao G."/>
            <person name="Zou C."/>
            <person name="Li K."/>
            <person name="Wang K."/>
            <person name="Li T."/>
            <person name="Gao L."/>
            <person name="Zhang X."/>
            <person name="Wang H."/>
            <person name="Yang Z."/>
            <person name="Liu X."/>
            <person name="Jiang W."/>
            <person name="Mao L."/>
            <person name="Kong X."/>
            <person name="Jiao Y."/>
            <person name="Jia J."/>
        </authorList>
    </citation>
    <scope>NUCLEOTIDE SEQUENCE [LARGE SCALE GENOMIC DNA]</scope>
    <source>
        <strain evidence="4">cv. AL8/78</strain>
    </source>
</reference>
<dbReference type="Gramene" id="AET2Gv20409800.1">
    <property type="protein sequence ID" value="AET2Gv20409800.1"/>
    <property type="gene ID" value="AET2Gv20409800"/>
</dbReference>
<dbReference type="EnsemblPlants" id="AET2Gv20409800.1">
    <property type="protein sequence ID" value="AET2Gv20409800.1"/>
    <property type="gene ID" value="AET2Gv20409800"/>
</dbReference>
<keyword evidence="4" id="KW-1185">Reference proteome</keyword>
<organism evidence="3 4">
    <name type="scientific">Aegilops tauschii subsp. strangulata</name>
    <name type="common">Goatgrass</name>
    <dbReference type="NCBI Taxonomy" id="200361"/>
    <lineage>
        <taxon>Eukaryota</taxon>
        <taxon>Viridiplantae</taxon>
        <taxon>Streptophyta</taxon>
        <taxon>Embryophyta</taxon>
        <taxon>Tracheophyta</taxon>
        <taxon>Spermatophyta</taxon>
        <taxon>Magnoliopsida</taxon>
        <taxon>Liliopsida</taxon>
        <taxon>Poales</taxon>
        <taxon>Poaceae</taxon>
        <taxon>BOP clade</taxon>
        <taxon>Pooideae</taxon>
        <taxon>Triticodae</taxon>
        <taxon>Triticeae</taxon>
        <taxon>Triticinae</taxon>
        <taxon>Aegilops</taxon>
    </lineage>
</organism>
<proteinExistence type="predicted"/>
<dbReference type="STRING" id="200361.A0A453B861"/>
<evidence type="ECO:0000313" key="4">
    <source>
        <dbReference type="Proteomes" id="UP000015105"/>
    </source>
</evidence>
<protein>
    <recommendedName>
        <fullName evidence="2">SWIM-type domain-containing protein</fullName>
    </recommendedName>
</protein>
<evidence type="ECO:0000256" key="1">
    <source>
        <dbReference type="PROSITE-ProRule" id="PRU00325"/>
    </source>
</evidence>
<dbReference type="InterPro" id="IPR007527">
    <property type="entry name" value="Znf_SWIM"/>
</dbReference>
<dbReference type="Proteomes" id="UP000015105">
    <property type="component" value="Chromosome 2D"/>
</dbReference>
<reference evidence="4" key="1">
    <citation type="journal article" date="2014" name="Science">
        <title>Ancient hybridizations among the ancestral genomes of bread wheat.</title>
        <authorList>
            <consortium name="International Wheat Genome Sequencing Consortium,"/>
            <person name="Marcussen T."/>
            <person name="Sandve S.R."/>
            <person name="Heier L."/>
            <person name="Spannagl M."/>
            <person name="Pfeifer M."/>
            <person name="Jakobsen K.S."/>
            <person name="Wulff B.B."/>
            <person name="Steuernagel B."/>
            <person name="Mayer K.F."/>
            <person name="Olsen O.A."/>
        </authorList>
    </citation>
    <scope>NUCLEOTIDE SEQUENCE [LARGE SCALE GENOMIC DNA]</scope>
    <source>
        <strain evidence="4">cv. AL8/78</strain>
    </source>
</reference>
<name>A0A453B861_AEGTS</name>
<keyword evidence="1" id="KW-0862">Zinc</keyword>
<evidence type="ECO:0000313" key="3">
    <source>
        <dbReference type="EnsemblPlants" id="AET2Gv20409800.1"/>
    </source>
</evidence>
<dbReference type="PROSITE" id="PS50966">
    <property type="entry name" value="ZF_SWIM"/>
    <property type="match status" value="1"/>
</dbReference>
<evidence type="ECO:0000259" key="2">
    <source>
        <dbReference type="PROSITE" id="PS50966"/>
    </source>
</evidence>
<reference evidence="3" key="3">
    <citation type="journal article" date="2017" name="Nature">
        <title>Genome sequence of the progenitor of the wheat D genome Aegilops tauschii.</title>
        <authorList>
            <person name="Luo M.C."/>
            <person name="Gu Y.Q."/>
            <person name="Puiu D."/>
            <person name="Wang H."/>
            <person name="Twardziok S.O."/>
            <person name="Deal K.R."/>
            <person name="Huo N."/>
            <person name="Zhu T."/>
            <person name="Wang L."/>
            <person name="Wang Y."/>
            <person name="McGuire P.E."/>
            <person name="Liu S."/>
            <person name="Long H."/>
            <person name="Ramasamy R.K."/>
            <person name="Rodriguez J.C."/>
            <person name="Van S.L."/>
            <person name="Yuan L."/>
            <person name="Wang Z."/>
            <person name="Xia Z."/>
            <person name="Xiao L."/>
            <person name="Anderson O.D."/>
            <person name="Ouyang S."/>
            <person name="Liang Y."/>
            <person name="Zimin A.V."/>
            <person name="Pertea G."/>
            <person name="Qi P."/>
            <person name="Bennetzen J.L."/>
            <person name="Dai X."/>
            <person name="Dawson M.W."/>
            <person name="Muller H.G."/>
            <person name="Kugler K."/>
            <person name="Rivarola-Duarte L."/>
            <person name="Spannagl M."/>
            <person name="Mayer K.F.X."/>
            <person name="Lu F.H."/>
            <person name="Bevan M.W."/>
            <person name="Leroy P."/>
            <person name="Li P."/>
            <person name="You F.M."/>
            <person name="Sun Q."/>
            <person name="Liu Z."/>
            <person name="Lyons E."/>
            <person name="Wicker T."/>
            <person name="Salzberg S.L."/>
            <person name="Devos K.M."/>
            <person name="Dvorak J."/>
        </authorList>
    </citation>
    <scope>NUCLEOTIDE SEQUENCE [LARGE SCALE GENOMIC DNA]</scope>
    <source>
        <strain evidence="3">cv. AL8/78</strain>
    </source>
</reference>
<dbReference type="AlphaFoldDB" id="A0A453B861"/>
<reference evidence="3" key="4">
    <citation type="submission" date="2019-03" db="UniProtKB">
        <authorList>
            <consortium name="EnsemblPlants"/>
        </authorList>
    </citation>
    <scope>IDENTIFICATION</scope>
</reference>
<reference evidence="3" key="5">
    <citation type="journal article" date="2021" name="G3 (Bethesda)">
        <title>Aegilops tauschii genome assembly Aet v5.0 features greater sequence contiguity and improved annotation.</title>
        <authorList>
            <person name="Wang L."/>
            <person name="Zhu T."/>
            <person name="Rodriguez J.C."/>
            <person name="Deal K.R."/>
            <person name="Dubcovsky J."/>
            <person name="McGuire P.E."/>
            <person name="Lux T."/>
            <person name="Spannagl M."/>
            <person name="Mayer K.F.X."/>
            <person name="Baldrich P."/>
            <person name="Meyers B.C."/>
            <person name="Huo N."/>
            <person name="Gu Y.Q."/>
            <person name="Zhou H."/>
            <person name="Devos K.M."/>
            <person name="Bennetzen J.L."/>
            <person name="Unver T."/>
            <person name="Budak H."/>
            <person name="Gulick P.J."/>
            <person name="Galiba G."/>
            <person name="Kalapos B."/>
            <person name="Nelson D.R."/>
            <person name="Li P."/>
            <person name="You F.M."/>
            <person name="Luo M.C."/>
            <person name="Dvorak J."/>
        </authorList>
    </citation>
    <scope>NUCLEOTIDE SEQUENCE [LARGE SCALE GENOMIC DNA]</scope>
    <source>
        <strain evidence="3">cv. AL8/78</strain>
    </source>
</reference>
<keyword evidence="1" id="KW-0863">Zinc-finger</keyword>
<accession>A0A453B861</accession>
<keyword evidence="1" id="KW-0479">Metal-binding</keyword>
<sequence>CFNMVLKGARGLPVTAIVQYTFDKMNAYFLKYSMEMDAQIAGENKRKYKYKFPPKVDEWLEFQSRKADSEKAILYDNEEWKYEVKEPGGTTNDGRQHGGRAFKVSLTRCHCSCGRPLLLNLPCSHLYTAGRVRNVDINHPLTVRESEFSIMTVKKTWAPRFHPYFDQSQWPEYHGVQLWPDP</sequence>